<name>A0A1E1W8K4_PECGO</name>
<dbReference type="AlphaFoldDB" id="A0A1E1W8K4"/>
<proteinExistence type="predicted"/>
<dbReference type="EMBL" id="GDQN01007765">
    <property type="protein sequence ID" value="JAT83289.1"/>
    <property type="molecule type" value="Transcribed_RNA"/>
</dbReference>
<feature type="non-terminal residue" evidence="1">
    <location>
        <position position="170"/>
    </location>
</feature>
<protein>
    <submittedName>
        <fullName evidence="1">Uncharacterized protein</fullName>
    </submittedName>
</protein>
<feature type="non-terminal residue" evidence="1">
    <location>
        <position position="1"/>
    </location>
</feature>
<evidence type="ECO:0000313" key="1">
    <source>
        <dbReference type="EMBL" id="JAT83289.1"/>
    </source>
</evidence>
<accession>A0A1E1W8K4</accession>
<sequence>FCVSSRIDGRHLGFVFDTATRGITIEDIDLDQLCLLFDSGDVRRLVDQLTDLRSERFTALPQAFLICGRPMIIVNIQCRDSLSATDSSMLRDVADSPSIQLVFAGELYTPDNVLALKTCEPLLPEELSTTIDNNHVGKSNILCPGTIETSNFNGYAGAIKSGLSHLAIPR</sequence>
<reference evidence="1" key="1">
    <citation type="submission" date="2015-09" db="EMBL/GenBank/DDBJ databases">
        <title>De novo assembly of Pectinophora gossypiella (Pink Bollworm) gut transcriptome.</title>
        <authorList>
            <person name="Tassone E.E."/>
        </authorList>
    </citation>
    <scope>NUCLEOTIDE SEQUENCE</scope>
</reference>
<organism evidence="1">
    <name type="scientific">Pectinophora gossypiella</name>
    <name type="common">Cotton pink bollworm</name>
    <name type="synonym">Depressaria gossypiella</name>
    <dbReference type="NCBI Taxonomy" id="13191"/>
    <lineage>
        <taxon>Eukaryota</taxon>
        <taxon>Metazoa</taxon>
        <taxon>Ecdysozoa</taxon>
        <taxon>Arthropoda</taxon>
        <taxon>Hexapoda</taxon>
        <taxon>Insecta</taxon>
        <taxon>Pterygota</taxon>
        <taxon>Neoptera</taxon>
        <taxon>Endopterygota</taxon>
        <taxon>Lepidoptera</taxon>
        <taxon>Glossata</taxon>
        <taxon>Ditrysia</taxon>
        <taxon>Gelechioidea</taxon>
        <taxon>Gelechiidae</taxon>
        <taxon>Apatetrinae</taxon>
        <taxon>Pectinophora</taxon>
    </lineage>
</organism>
<dbReference type="OrthoDB" id="6237065at2759"/>
<gene>
    <name evidence="1" type="ORF">g.19173</name>
</gene>